<evidence type="ECO:0000256" key="6">
    <source>
        <dbReference type="ARBA" id="ARBA00023002"/>
    </source>
</evidence>
<evidence type="ECO:0000259" key="9">
    <source>
        <dbReference type="Pfam" id="PF02544"/>
    </source>
</evidence>
<name>A0A8K0JM13_9TREE</name>
<proteinExistence type="inferred from homology"/>
<keyword evidence="6" id="KW-0560">Oxidoreductase</keyword>
<keyword evidence="3" id="KW-0444">Lipid biosynthesis</keyword>
<comment type="caution">
    <text evidence="10">The sequence shown here is derived from an EMBL/GenBank/DDBJ whole genome shotgun (WGS) entry which is preliminary data.</text>
</comment>
<evidence type="ECO:0000256" key="5">
    <source>
        <dbReference type="ARBA" id="ARBA00022989"/>
    </source>
</evidence>
<dbReference type="Pfam" id="PF02544">
    <property type="entry name" value="Steroid_dh"/>
    <property type="match status" value="1"/>
</dbReference>
<dbReference type="InterPro" id="IPR039357">
    <property type="entry name" value="SRD5A/TECR"/>
</dbReference>
<dbReference type="AlphaFoldDB" id="A0A8K0JM13"/>
<dbReference type="GO" id="GO:0042761">
    <property type="term" value="P:very long-chain fatty acid biosynthetic process"/>
    <property type="evidence" value="ECO:0007669"/>
    <property type="project" value="TreeGrafter"/>
</dbReference>
<evidence type="ECO:0000256" key="1">
    <source>
        <dbReference type="ARBA" id="ARBA00004141"/>
    </source>
</evidence>
<dbReference type="Proteomes" id="UP000812966">
    <property type="component" value="Unassembled WGS sequence"/>
</dbReference>
<dbReference type="GO" id="GO:0016627">
    <property type="term" value="F:oxidoreductase activity, acting on the CH-CH group of donors"/>
    <property type="evidence" value="ECO:0007669"/>
    <property type="project" value="InterPro"/>
</dbReference>
<reference evidence="10" key="1">
    <citation type="submission" date="2020-04" db="EMBL/GenBank/DDBJ databases">
        <title>Analysis of mating type loci in Filobasidium floriforme.</title>
        <authorList>
            <person name="Nowrousian M."/>
        </authorList>
    </citation>
    <scope>NUCLEOTIDE SEQUENCE</scope>
    <source>
        <strain evidence="10">CBS 6242</strain>
    </source>
</reference>
<dbReference type="PANTHER" id="PTHR10556">
    <property type="entry name" value="3-OXO-5-ALPHA-STEROID 4-DEHYDROGENASE"/>
    <property type="match status" value="1"/>
</dbReference>
<evidence type="ECO:0000313" key="10">
    <source>
        <dbReference type="EMBL" id="KAG7549016.1"/>
    </source>
</evidence>
<comment type="similarity">
    <text evidence="2">Belongs to the steroid 5-alpha reductase family.</text>
</comment>
<evidence type="ECO:0000256" key="3">
    <source>
        <dbReference type="ARBA" id="ARBA00022516"/>
    </source>
</evidence>
<organism evidence="10 11">
    <name type="scientific">Filobasidium floriforme</name>
    <dbReference type="NCBI Taxonomy" id="5210"/>
    <lineage>
        <taxon>Eukaryota</taxon>
        <taxon>Fungi</taxon>
        <taxon>Dikarya</taxon>
        <taxon>Basidiomycota</taxon>
        <taxon>Agaricomycotina</taxon>
        <taxon>Tremellomycetes</taxon>
        <taxon>Filobasidiales</taxon>
        <taxon>Filobasidiaceae</taxon>
        <taxon>Filobasidium</taxon>
    </lineage>
</organism>
<dbReference type="EMBL" id="JABELV010000055">
    <property type="protein sequence ID" value="KAG7549016.1"/>
    <property type="molecule type" value="Genomic_DNA"/>
</dbReference>
<evidence type="ECO:0000256" key="7">
    <source>
        <dbReference type="ARBA" id="ARBA00023098"/>
    </source>
</evidence>
<evidence type="ECO:0000256" key="8">
    <source>
        <dbReference type="ARBA" id="ARBA00023136"/>
    </source>
</evidence>
<dbReference type="InterPro" id="IPR001104">
    <property type="entry name" value="3-oxo-5_a-steroid_4-DH_C"/>
</dbReference>
<comment type="subcellular location">
    <subcellularLocation>
        <location evidence="1">Membrane</location>
        <topology evidence="1">Multi-pass membrane protein</topology>
    </subcellularLocation>
</comment>
<sequence length="328" mass="37041">MVSVSVKAPGKPATQVDFPGKTAEQVTVLDLKKAIRARGIKIAELRQRLSLPDAADPKARPAVLSEDTHSLAKYGIKESGSEVRCKDLGPQIAWRTVFLAEYFGPIVIQPLLYHLSTKGHTLYGALHKAGLSFLEATPAYEPSTLQKTVLALIVLHYVKREYETVFVHKFSHATMPFRNIFKNCSHYWLLCGVMTAASFFRPQYGAAAVKGTVFDNPIWIGAWSLLWVYGEFSNYLTHMNLRSIRTPPGQPRNFPKGYGFDQVTCANYWFESLTWIALTAMTCDGSFALFTAVSVGQMLQWALKKHKTYRKEHGKNYPKRNIMIPYIW</sequence>
<keyword evidence="8" id="KW-0472">Membrane</keyword>
<keyword evidence="11" id="KW-1185">Reference proteome</keyword>
<dbReference type="OrthoDB" id="540503at2759"/>
<keyword evidence="5" id="KW-1133">Transmembrane helix</keyword>
<evidence type="ECO:0000313" key="11">
    <source>
        <dbReference type="Proteomes" id="UP000812966"/>
    </source>
</evidence>
<gene>
    <name evidence="10" type="ORF">FFLO_03129</name>
</gene>
<dbReference type="PROSITE" id="PS50244">
    <property type="entry name" value="S5A_REDUCTASE"/>
    <property type="match status" value="1"/>
</dbReference>
<evidence type="ECO:0000256" key="4">
    <source>
        <dbReference type="ARBA" id="ARBA00022692"/>
    </source>
</evidence>
<accession>A0A8K0JM13</accession>
<keyword evidence="4" id="KW-0812">Transmembrane</keyword>
<protein>
    <recommendedName>
        <fullName evidence="9">3-oxo-5-alpha-steroid 4-dehydrogenase C-terminal domain-containing protein</fullName>
    </recommendedName>
</protein>
<evidence type="ECO:0000256" key="2">
    <source>
        <dbReference type="ARBA" id="ARBA00007742"/>
    </source>
</evidence>
<feature type="domain" description="3-oxo-5-alpha-steroid 4-dehydrogenase C-terminal" evidence="9">
    <location>
        <begin position="174"/>
        <end position="328"/>
    </location>
</feature>
<dbReference type="GO" id="GO:0016020">
    <property type="term" value="C:membrane"/>
    <property type="evidence" value="ECO:0007669"/>
    <property type="project" value="UniProtKB-SubCell"/>
</dbReference>
<keyword evidence="7" id="KW-0443">Lipid metabolism</keyword>
<dbReference type="PANTHER" id="PTHR10556:SF28">
    <property type="entry name" value="VERY-LONG-CHAIN ENOYL-COA REDUCTASE"/>
    <property type="match status" value="1"/>
</dbReference>